<dbReference type="AlphaFoldDB" id="A0AAV5MEW7"/>
<dbReference type="Proteomes" id="UP001054252">
    <property type="component" value="Unassembled WGS sequence"/>
</dbReference>
<name>A0AAV5MEW7_9ROSI</name>
<evidence type="ECO:0000313" key="2">
    <source>
        <dbReference type="Proteomes" id="UP001054252"/>
    </source>
</evidence>
<organism evidence="1 2">
    <name type="scientific">Rubroshorea leprosula</name>
    <dbReference type="NCBI Taxonomy" id="152421"/>
    <lineage>
        <taxon>Eukaryota</taxon>
        <taxon>Viridiplantae</taxon>
        <taxon>Streptophyta</taxon>
        <taxon>Embryophyta</taxon>
        <taxon>Tracheophyta</taxon>
        <taxon>Spermatophyta</taxon>
        <taxon>Magnoliopsida</taxon>
        <taxon>eudicotyledons</taxon>
        <taxon>Gunneridae</taxon>
        <taxon>Pentapetalae</taxon>
        <taxon>rosids</taxon>
        <taxon>malvids</taxon>
        <taxon>Malvales</taxon>
        <taxon>Dipterocarpaceae</taxon>
        <taxon>Rubroshorea</taxon>
    </lineage>
</organism>
<protein>
    <submittedName>
        <fullName evidence="1">Uncharacterized protein</fullName>
    </submittedName>
</protein>
<dbReference type="EMBL" id="BPVZ01000227">
    <property type="protein sequence ID" value="GKV47403.1"/>
    <property type="molecule type" value="Genomic_DNA"/>
</dbReference>
<sequence>MSDIKKNFQRLYDYNVMLREKFVETQSLLHTLAAKSLSPGKESEK</sequence>
<gene>
    <name evidence="1" type="ORF">SLEP1_g54310</name>
</gene>
<accession>A0AAV5MEW7</accession>
<proteinExistence type="predicted"/>
<reference evidence="1 2" key="1">
    <citation type="journal article" date="2021" name="Commun. Biol.">
        <title>The genome of Shorea leprosula (Dipterocarpaceae) highlights the ecological relevance of drought in aseasonal tropical rainforests.</title>
        <authorList>
            <person name="Ng K.K.S."/>
            <person name="Kobayashi M.J."/>
            <person name="Fawcett J.A."/>
            <person name="Hatakeyama M."/>
            <person name="Paape T."/>
            <person name="Ng C.H."/>
            <person name="Ang C.C."/>
            <person name="Tnah L.H."/>
            <person name="Lee C.T."/>
            <person name="Nishiyama T."/>
            <person name="Sese J."/>
            <person name="O'Brien M.J."/>
            <person name="Copetti D."/>
            <person name="Mohd Noor M.I."/>
            <person name="Ong R.C."/>
            <person name="Putra M."/>
            <person name="Sireger I.Z."/>
            <person name="Indrioko S."/>
            <person name="Kosugi Y."/>
            <person name="Izuno A."/>
            <person name="Isagi Y."/>
            <person name="Lee S.L."/>
            <person name="Shimizu K.K."/>
        </authorList>
    </citation>
    <scope>NUCLEOTIDE SEQUENCE [LARGE SCALE GENOMIC DNA]</scope>
    <source>
        <strain evidence="1">214</strain>
    </source>
</reference>
<keyword evidence="2" id="KW-1185">Reference proteome</keyword>
<comment type="caution">
    <text evidence="1">The sequence shown here is derived from an EMBL/GenBank/DDBJ whole genome shotgun (WGS) entry which is preliminary data.</text>
</comment>
<evidence type="ECO:0000313" key="1">
    <source>
        <dbReference type="EMBL" id="GKV47403.1"/>
    </source>
</evidence>